<dbReference type="RefSeq" id="WP_090258315.1">
    <property type="nucleotide sequence ID" value="NZ_FOIR01000002.1"/>
</dbReference>
<dbReference type="Gene3D" id="1.20.1660.10">
    <property type="entry name" value="Hypothetical protein (EF3068)"/>
    <property type="match status" value="1"/>
</dbReference>
<evidence type="ECO:0000313" key="2">
    <source>
        <dbReference type="Proteomes" id="UP000199437"/>
    </source>
</evidence>
<reference evidence="2" key="1">
    <citation type="submission" date="2016-10" db="EMBL/GenBank/DDBJ databases">
        <authorList>
            <person name="Varghese N."/>
            <person name="Submissions S."/>
        </authorList>
    </citation>
    <scope>NUCLEOTIDE SEQUENCE [LARGE SCALE GENOMIC DNA]</scope>
    <source>
        <strain evidence="2">CGMCC 1.12402</strain>
    </source>
</reference>
<organism evidence="1 2">
    <name type="scientific">Roseivirga pacifica</name>
    <dbReference type="NCBI Taxonomy" id="1267423"/>
    <lineage>
        <taxon>Bacteria</taxon>
        <taxon>Pseudomonadati</taxon>
        <taxon>Bacteroidota</taxon>
        <taxon>Cytophagia</taxon>
        <taxon>Cytophagales</taxon>
        <taxon>Roseivirgaceae</taxon>
        <taxon>Roseivirga</taxon>
    </lineage>
</organism>
<dbReference type="AlphaFoldDB" id="A0A1I0PZ85"/>
<dbReference type="CDD" id="cd07064">
    <property type="entry name" value="AlkD_like_1"/>
    <property type="match status" value="1"/>
</dbReference>
<evidence type="ECO:0000313" key="1">
    <source>
        <dbReference type="EMBL" id="SEW19957.1"/>
    </source>
</evidence>
<dbReference type="OrthoDB" id="1117222at2"/>
<dbReference type="Proteomes" id="UP000199437">
    <property type="component" value="Unassembled WGS sequence"/>
</dbReference>
<dbReference type="EMBL" id="FOIR01000002">
    <property type="protein sequence ID" value="SEW19957.1"/>
    <property type="molecule type" value="Genomic_DNA"/>
</dbReference>
<protein>
    <submittedName>
        <fullName evidence="1">DNA-7-methylguanine glycosylase</fullName>
    </submittedName>
</protein>
<dbReference type="PANTHER" id="PTHR34070">
    <property type="entry name" value="ARMADILLO-TYPE FOLD"/>
    <property type="match status" value="1"/>
</dbReference>
<keyword evidence="2" id="KW-1185">Reference proteome</keyword>
<dbReference type="STRING" id="1267423.SAMN05216290_1861"/>
<gene>
    <name evidence="1" type="ORF">SAMN05216290_1861</name>
</gene>
<name>A0A1I0PZ85_9BACT</name>
<dbReference type="Gene3D" id="1.25.40.290">
    <property type="entry name" value="ARM repeat domains"/>
    <property type="match status" value="1"/>
</dbReference>
<dbReference type="PANTHER" id="PTHR34070:SF1">
    <property type="entry name" value="DNA ALKYLATION REPAIR PROTEIN"/>
    <property type="match status" value="1"/>
</dbReference>
<dbReference type="Pfam" id="PF08713">
    <property type="entry name" value="DNA_alkylation"/>
    <property type="match status" value="1"/>
</dbReference>
<dbReference type="InterPro" id="IPR016024">
    <property type="entry name" value="ARM-type_fold"/>
</dbReference>
<dbReference type="GeneID" id="99986580"/>
<dbReference type="SUPFAM" id="SSF48371">
    <property type="entry name" value="ARM repeat"/>
    <property type="match status" value="1"/>
</dbReference>
<proteinExistence type="predicted"/>
<accession>A0A1I0PZ85</accession>
<sequence>MKPASIAIFELVKTTLHEHKNEENARAMEAYIKHLFPFLGIKAPIRKEAVKSILAELKREKKVDWDFVDLCYQQPEREFHYTACDHIRSCQRYLQQGEIEQLKKLITTHSWWETVDTLAVEVGVIAAKFPTVKSSHIQQWITHEHMWLRRVSILFQMRQKEKTDTAFLTNVIESNLGSKEFFINKAIGWALRTYGDTNPEWVIEFCDNHALAALSRKEALRKIV</sequence>
<dbReference type="InterPro" id="IPR014825">
    <property type="entry name" value="DNA_alkylation"/>
</dbReference>